<organism evidence="2 3">
    <name type="scientific">Quadrisphaera setariae</name>
    <dbReference type="NCBI Taxonomy" id="2593304"/>
    <lineage>
        <taxon>Bacteria</taxon>
        <taxon>Bacillati</taxon>
        <taxon>Actinomycetota</taxon>
        <taxon>Actinomycetes</taxon>
        <taxon>Kineosporiales</taxon>
        <taxon>Kineosporiaceae</taxon>
        <taxon>Quadrisphaera</taxon>
    </lineage>
</organism>
<keyword evidence="3" id="KW-1185">Reference proteome</keyword>
<name>A0A5C8ZI09_9ACTN</name>
<dbReference type="OrthoDB" id="5197546at2"/>
<evidence type="ECO:0000313" key="3">
    <source>
        <dbReference type="Proteomes" id="UP000321234"/>
    </source>
</evidence>
<gene>
    <name evidence="2" type="ORF">FMM08_07070</name>
</gene>
<sequence length="113" mass="11200">MSPSAAPTPGATPVTAPDPADEVTAVEAVVETVLRVPGVASLSAGPAGSAATLLPGRRIDGVALRPTGTEVHVAVRYGVDVRATARAVHDAVAGLGASVPQPVNVHVEDVLAR</sequence>
<feature type="region of interest" description="Disordered" evidence="1">
    <location>
        <begin position="1"/>
        <end position="20"/>
    </location>
</feature>
<evidence type="ECO:0000256" key="1">
    <source>
        <dbReference type="SAM" id="MobiDB-lite"/>
    </source>
</evidence>
<protein>
    <submittedName>
        <fullName evidence="2">Asp23/Gls24 family envelope stress response protein</fullName>
    </submittedName>
</protein>
<evidence type="ECO:0000313" key="2">
    <source>
        <dbReference type="EMBL" id="TXR57204.1"/>
    </source>
</evidence>
<accession>A0A5C8ZI09</accession>
<dbReference type="AlphaFoldDB" id="A0A5C8ZI09"/>
<proteinExistence type="predicted"/>
<dbReference type="Proteomes" id="UP000321234">
    <property type="component" value="Unassembled WGS sequence"/>
</dbReference>
<dbReference type="EMBL" id="VKAC01000003">
    <property type="protein sequence ID" value="TXR57204.1"/>
    <property type="molecule type" value="Genomic_DNA"/>
</dbReference>
<reference evidence="2 3" key="1">
    <citation type="submission" date="2019-07" db="EMBL/GenBank/DDBJ databases">
        <title>Quadrisphaera sp. strain DD2A genome sequencing and assembly.</title>
        <authorList>
            <person name="Kim I."/>
        </authorList>
    </citation>
    <scope>NUCLEOTIDE SEQUENCE [LARGE SCALE GENOMIC DNA]</scope>
    <source>
        <strain evidence="2 3">DD2A</strain>
    </source>
</reference>
<comment type="caution">
    <text evidence="2">The sequence shown here is derived from an EMBL/GenBank/DDBJ whole genome shotgun (WGS) entry which is preliminary data.</text>
</comment>